<dbReference type="EMBL" id="CAADRM010000146">
    <property type="protein sequence ID" value="VFU18187.1"/>
    <property type="molecule type" value="Genomic_DNA"/>
</dbReference>
<accession>A0A485M4L0</accession>
<proteinExistence type="predicted"/>
<reference evidence="1" key="1">
    <citation type="submission" date="2019-03" db="EMBL/GenBank/DDBJ databases">
        <authorList>
            <person name="Hao L."/>
        </authorList>
    </citation>
    <scope>NUCLEOTIDE SEQUENCE</scope>
</reference>
<name>A0A485M4L0_9ZZZZ</name>
<protein>
    <submittedName>
        <fullName evidence="1">Uncharacterized protein</fullName>
    </submittedName>
</protein>
<gene>
    <name evidence="1" type="ORF">SCFA_790007</name>
</gene>
<evidence type="ECO:0000313" key="1">
    <source>
        <dbReference type="EMBL" id="VFU18187.1"/>
    </source>
</evidence>
<organism evidence="1">
    <name type="scientific">anaerobic digester metagenome</name>
    <dbReference type="NCBI Taxonomy" id="1263854"/>
    <lineage>
        <taxon>unclassified sequences</taxon>
        <taxon>metagenomes</taxon>
        <taxon>ecological metagenomes</taxon>
    </lineage>
</organism>
<sequence>MKKKVGKMNQDMHLRDVSDKSLIDLQEELYWVIFRARENAKNICERAGFTPEEAGLQFLHPTIGPRKNYTMICLRVE</sequence>
<dbReference type="AlphaFoldDB" id="A0A485M4L0"/>